<sequence length="138" mass="15479">MRRYLTMIILAMATPAAAEECKPDFDQAKEHFDVAFASIYRHQGFAWVCSPYIGDDLAQSSIVHVEGLLEDFGVSSTDATIQADELNAKARSEAAKDTELQSSDASRDEVMIACSQMMDAEYQKFRVDRVKMRKALCR</sequence>
<dbReference type="KEGG" id="esj:SJ05684_c10240"/>
<evidence type="ECO:0000256" key="1">
    <source>
        <dbReference type="SAM" id="SignalP"/>
    </source>
</evidence>
<reference evidence="2 3" key="1">
    <citation type="submission" date="2017-08" db="EMBL/GenBank/DDBJ databases">
        <title>Multipartite genome sequences of Sinorhizobium species nodulating soybeans.</title>
        <authorList>
            <person name="Tian C.F."/>
        </authorList>
    </citation>
    <scope>NUCLEOTIDE SEQUENCE [LARGE SCALE GENOMIC DNA]</scope>
    <source>
        <strain evidence="2 3">CCBAU 05684</strain>
    </source>
</reference>
<evidence type="ECO:0000313" key="3">
    <source>
        <dbReference type="Proteomes" id="UP000217211"/>
    </source>
</evidence>
<keyword evidence="3" id="KW-1185">Reference proteome</keyword>
<dbReference type="EMBL" id="CP023067">
    <property type="protein sequence ID" value="ASY62482.1"/>
    <property type="molecule type" value="Genomic_DNA"/>
</dbReference>
<organism evidence="2 3">
    <name type="scientific">Sinorhizobium sojae CCBAU 05684</name>
    <dbReference type="NCBI Taxonomy" id="716928"/>
    <lineage>
        <taxon>Bacteria</taxon>
        <taxon>Pseudomonadati</taxon>
        <taxon>Pseudomonadota</taxon>
        <taxon>Alphaproteobacteria</taxon>
        <taxon>Hyphomicrobiales</taxon>
        <taxon>Rhizobiaceae</taxon>
        <taxon>Sinorhizobium/Ensifer group</taxon>
        <taxon>Sinorhizobium</taxon>
    </lineage>
</organism>
<protein>
    <submittedName>
        <fullName evidence="2">Uncharacterized protein</fullName>
    </submittedName>
</protein>
<gene>
    <name evidence="2" type="ORF">SJ05684_c10240</name>
</gene>
<feature type="chain" id="PRO_5012761122" evidence="1">
    <location>
        <begin position="19"/>
        <end position="138"/>
    </location>
</feature>
<name>A0A249P9R4_9HYPH</name>
<evidence type="ECO:0000313" key="2">
    <source>
        <dbReference type="EMBL" id="ASY62482.1"/>
    </source>
</evidence>
<dbReference type="Proteomes" id="UP000217211">
    <property type="component" value="Chromosome"/>
</dbReference>
<dbReference type="AlphaFoldDB" id="A0A249P9R4"/>
<keyword evidence="1" id="KW-0732">Signal</keyword>
<dbReference type="eggNOG" id="ENOG5030T8E">
    <property type="taxonomic scope" value="Bacteria"/>
</dbReference>
<proteinExistence type="predicted"/>
<accession>A0A249P9R4</accession>
<feature type="signal peptide" evidence="1">
    <location>
        <begin position="1"/>
        <end position="18"/>
    </location>
</feature>